<dbReference type="GeneID" id="300198895"/>
<organism evidence="1 2">
    <name type="scientific">Caudoviricetes sp. vir249</name>
    <dbReference type="NCBI Taxonomy" id="3068355"/>
    <lineage>
        <taxon>Viruses</taxon>
        <taxon>Duplodnaviria</taxon>
        <taxon>Heunggongvirae</taxon>
        <taxon>Uroviricota</taxon>
        <taxon>Caudoviricetes</taxon>
    </lineage>
</organism>
<name>A0AA86XRW9_9CAUD</name>
<evidence type="ECO:0000313" key="1">
    <source>
        <dbReference type="EMBL" id="DBA35447.1"/>
    </source>
</evidence>
<evidence type="ECO:0000313" key="2">
    <source>
        <dbReference type="Proteomes" id="UP001303695"/>
    </source>
</evidence>
<accession>A0AA86XRW9</accession>
<dbReference type="EMBL" id="BK063678">
    <property type="protein sequence ID" value="DBA35447.1"/>
    <property type="molecule type" value="Genomic_DNA"/>
</dbReference>
<protein>
    <submittedName>
        <fullName evidence="1">Uncharacterized protein</fullName>
    </submittedName>
</protein>
<reference evidence="1 2" key="1">
    <citation type="journal article" date="2023" name="Nat. Microbiol.">
        <title>A compendium of viruses from methanogenic archaea reveals their diversity and adaptations to the gut environment.</title>
        <authorList>
            <person name="Medvedeva S."/>
            <person name="Borrel G."/>
            <person name="Krupovic M."/>
            <person name="Gribaldo S."/>
        </authorList>
    </citation>
    <scope>NUCLEOTIDE SEQUENCE [LARGE SCALE GENOMIC DNA]</scope>
</reference>
<gene>
    <name evidence="1" type="ORF">vir249_00002</name>
</gene>
<keyword evidence="2" id="KW-1185">Reference proteome</keyword>
<dbReference type="Proteomes" id="UP001303695">
    <property type="component" value="Segment"/>
</dbReference>
<proteinExistence type="predicted"/>
<sequence>MFNYRGVRFETYFDIKTRKVDVLIKDVCPKKWDTFVAIINHSHMWLEYGDDLLLGDISPNADFEKIIDDLIDDLEKFEYELEVLCQLK</sequence>
<dbReference type="RefSeq" id="YP_013605227.1">
    <property type="nucleotide sequence ID" value="NC_133254.1"/>
</dbReference>